<dbReference type="Pfam" id="PF00046">
    <property type="entry name" value="Homeodomain"/>
    <property type="match status" value="1"/>
</dbReference>
<dbReference type="Gene3D" id="1.10.10.60">
    <property type="entry name" value="Homeodomain-like"/>
    <property type="match status" value="1"/>
</dbReference>
<dbReference type="SMART" id="SM00389">
    <property type="entry name" value="HOX"/>
    <property type="match status" value="1"/>
</dbReference>
<evidence type="ECO:0000259" key="13">
    <source>
        <dbReference type="PROSITE" id="PS50023"/>
    </source>
</evidence>
<dbReference type="InterPro" id="IPR001356">
    <property type="entry name" value="HD"/>
</dbReference>
<keyword evidence="8 9" id="KW-0539">Nucleus</keyword>
<keyword evidence="3" id="KW-0677">Repeat</keyword>
<evidence type="ECO:0000259" key="14">
    <source>
        <dbReference type="PROSITE" id="PS50071"/>
    </source>
</evidence>
<dbReference type="GO" id="GO:0045664">
    <property type="term" value="P:regulation of neuron differentiation"/>
    <property type="evidence" value="ECO:0007669"/>
    <property type="project" value="UniProtKB-ARBA"/>
</dbReference>
<dbReference type="Gene3D" id="2.10.110.10">
    <property type="entry name" value="Cysteine Rich Protein"/>
    <property type="match status" value="2"/>
</dbReference>
<evidence type="ECO:0000256" key="11">
    <source>
        <dbReference type="RuleBase" id="RU000682"/>
    </source>
</evidence>
<sequence>MSEFRGELNCEMNAERFPASPPPTTPDTAIKSQPPFGICAICESSIVDPTLLSANGASFHLCCLRCAGCESSLESSHSCYFRDGAPFCKTCYARRFGAKCSSCDRSIQSTDWVRRARSFVYHLACFICDQCHRQLSTGEEFALTNNRILCKQHFMELIDGDSGNGQPKQKTKRVRTTFAEEQLSVLQTHFQIDSNPDGADLERIANMTGLSKRVTQVWFQNSRARQKKYQGNKKARSQGSASKGSRSSEERSSPCKSPHGSEDDGMLFPTSVTTSAEEAMLPDSSLGLGLHTLQYDAL</sequence>
<dbReference type="AlphaFoldDB" id="A0AAF3FL26"/>
<dbReference type="GO" id="GO:0005634">
    <property type="term" value="C:nucleus"/>
    <property type="evidence" value="ECO:0007669"/>
    <property type="project" value="UniProtKB-SubCell"/>
</dbReference>
<evidence type="ECO:0000256" key="5">
    <source>
        <dbReference type="ARBA" id="ARBA00023038"/>
    </source>
</evidence>
<feature type="DNA-binding region" description="Homeobox" evidence="9">
    <location>
        <begin position="171"/>
        <end position="230"/>
    </location>
</feature>
<dbReference type="Proteomes" id="UP000887575">
    <property type="component" value="Unassembled WGS sequence"/>
</dbReference>
<dbReference type="CDD" id="cd00086">
    <property type="entry name" value="homeodomain"/>
    <property type="match status" value="1"/>
</dbReference>
<dbReference type="FunFam" id="1.10.10.60:FF:000027">
    <property type="entry name" value="LIM/homeobox protein Lhx9"/>
    <property type="match status" value="1"/>
</dbReference>
<keyword evidence="5 10" id="KW-0440">LIM domain</keyword>
<feature type="compositionally biased region" description="Basic residues" evidence="12">
    <location>
        <begin position="224"/>
        <end position="236"/>
    </location>
</feature>
<evidence type="ECO:0000256" key="12">
    <source>
        <dbReference type="SAM" id="MobiDB-lite"/>
    </source>
</evidence>
<dbReference type="GO" id="GO:0000981">
    <property type="term" value="F:DNA-binding transcription factor activity, RNA polymerase II-specific"/>
    <property type="evidence" value="ECO:0007669"/>
    <property type="project" value="UniProtKB-ARBA"/>
</dbReference>
<proteinExistence type="predicted"/>
<dbReference type="PANTHER" id="PTHR24208:SF127">
    <property type="entry name" value="LIM_HOMEOBOX PROTEIN AWH"/>
    <property type="match status" value="1"/>
</dbReference>
<protein>
    <submittedName>
        <fullName evidence="16">LIM/homeobox protein Awh</fullName>
    </submittedName>
</protein>
<dbReference type="PROSITE" id="PS50071">
    <property type="entry name" value="HOMEOBOX_2"/>
    <property type="match status" value="1"/>
</dbReference>
<dbReference type="GO" id="GO:0046872">
    <property type="term" value="F:metal ion binding"/>
    <property type="evidence" value="ECO:0007669"/>
    <property type="project" value="UniProtKB-KW"/>
</dbReference>
<evidence type="ECO:0000256" key="9">
    <source>
        <dbReference type="PROSITE-ProRule" id="PRU00108"/>
    </source>
</evidence>
<name>A0AAF3FL26_9BILA</name>
<evidence type="ECO:0000256" key="10">
    <source>
        <dbReference type="PROSITE-ProRule" id="PRU00125"/>
    </source>
</evidence>
<dbReference type="SUPFAM" id="SSF57716">
    <property type="entry name" value="Glucocorticoid receptor-like (DNA-binding domain)"/>
    <property type="match status" value="1"/>
</dbReference>
<evidence type="ECO:0000256" key="4">
    <source>
        <dbReference type="ARBA" id="ARBA00022833"/>
    </source>
</evidence>
<organism evidence="15 16">
    <name type="scientific">Mesorhabditis belari</name>
    <dbReference type="NCBI Taxonomy" id="2138241"/>
    <lineage>
        <taxon>Eukaryota</taxon>
        <taxon>Metazoa</taxon>
        <taxon>Ecdysozoa</taxon>
        <taxon>Nematoda</taxon>
        <taxon>Chromadorea</taxon>
        <taxon>Rhabditida</taxon>
        <taxon>Rhabditina</taxon>
        <taxon>Rhabditomorpha</taxon>
        <taxon>Rhabditoidea</taxon>
        <taxon>Rhabditidae</taxon>
        <taxon>Mesorhabditinae</taxon>
        <taxon>Mesorhabditis</taxon>
    </lineage>
</organism>
<feature type="region of interest" description="Disordered" evidence="12">
    <location>
        <begin position="224"/>
        <end position="274"/>
    </location>
</feature>
<keyword evidence="4 10" id="KW-0862">Zinc</keyword>
<keyword evidence="15" id="KW-1185">Reference proteome</keyword>
<dbReference type="WBParaSite" id="MBELARI_LOCUS7828">
    <property type="protein sequence ID" value="MBELARI_LOCUS7828"/>
    <property type="gene ID" value="MBELARI_LOCUS7828"/>
</dbReference>
<dbReference type="PANTHER" id="PTHR24208">
    <property type="entry name" value="LIM/HOMEOBOX PROTEIN LHX"/>
    <property type="match status" value="1"/>
</dbReference>
<keyword evidence="6 9" id="KW-0238">DNA-binding</keyword>
<dbReference type="PROSITE" id="PS00478">
    <property type="entry name" value="LIM_DOMAIN_1"/>
    <property type="match status" value="2"/>
</dbReference>
<dbReference type="InterPro" id="IPR050453">
    <property type="entry name" value="LIM_Homeobox_TF"/>
</dbReference>
<feature type="domain" description="Homeobox" evidence="14">
    <location>
        <begin position="169"/>
        <end position="229"/>
    </location>
</feature>
<dbReference type="SUPFAM" id="SSF46689">
    <property type="entry name" value="Homeodomain-like"/>
    <property type="match status" value="1"/>
</dbReference>
<feature type="domain" description="LIM zinc-binding" evidence="13">
    <location>
        <begin position="98"/>
        <end position="160"/>
    </location>
</feature>
<dbReference type="PROSITE" id="PS50023">
    <property type="entry name" value="LIM_DOMAIN_2"/>
    <property type="match status" value="2"/>
</dbReference>
<dbReference type="GO" id="GO:0030182">
    <property type="term" value="P:neuron differentiation"/>
    <property type="evidence" value="ECO:0007669"/>
    <property type="project" value="TreeGrafter"/>
</dbReference>
<evidence type="ECO:0000256" key="7">
    <source>
        <dbReference type="ARBA" id="ARBA00023155"/>
    </source>
</evidence>
<dbReference type="InterPro" id="IPR001781">
    <property type="entry name" value="Znf_LIM"/>
</dbReference>
<evidence type="ECO:0000256" key="8">
    <source>
        <dbReference type="ARBA" id="ARBA00023242"/>
    </source>
</evidence>
<reference evidence="16" key="1">
    <citation type="submission" date="2024-02" db="UniProtKB">
        <authorList>
            <consortium name="WormBaseParasite"/>
        </authorList>
    </citation>
    <scope>IDENTIFICATION</scope>
</reference>
<evidence type="ECO:0000313" key="16">
    <source>
        <dbReference type="WBParaSite" id="MBELARI_LOCUS7828"/>
    </source>
</evidence>
<dbReference type="GO" id="GO:0000977">
    <property type="term" value="F:RNA polymerase II transcription regulatory region sequence-specific DNA binding"/>
    <property type="evidence" value="ECO:0007669"/>
    <property type="project" value="TreeGrafter"/>
</dbReference>
<keyword evidence="7 9" id="KW-0371">Homeobox</keyword>
<dbReference type="SMART" id="SM00132">
    <property type="entry name" value="LIM"/>
    <property type="match status" value="2"/>
</dbReference>
<dbReference type="GO" id="GO:0045944">
    <property type="term" value="P:positive regulation of transcription by RNA polymerase II"/>
    <property type="evidence" value="ECO:0007669"/>
    <property type="project" value="UniProtKB-ARBA"/>
</dbReference>
<dbReference type="Pfam" id="PF00412">
    <property type="entry name" value="LIM"/>
    <property type="match status" value="2"/>
</dbReference>
<evidence type="ECO:0000256" key="6">
    <source>
        <dbReference type="ARBA" id="ARBA00023125"/>
    </source>
</evidence>
<feature type="domain" description="LIM zinc-binding" evidence="13">
    <location>
        <begin position="37"/>
        <end position="97"/>
    </location>
</feature>
<keyword evidence="2 10" id="KW-0479">Metal-binding</keyword>
<evidence type="ECO:0000256" key="1">
    <source>
        <dbReference type="ARBA" id="ARBA00004123"/>
    </source>
</evidence>
<evidence type="ECO:0000256" key="3">
    <source>
        <dbReference type="ARBA" id="ARBA00022737"/>
    </source>
</evidence>
<evidence type="ECO:0000256" key="2">
    <source>
        <dbReference type="ARBA" id="ARBA00022723"/>
    </source>
</evidence>
<evidence type="ECO:0000313" key="15">
    <source>
        <dbReference type="Proteomes" id="UP000887575"/>
    </source>
</evidence>
<dbReference type="InterPro" id="IPR009057">
    <property type="entry name" value="Homeodomain-like_sf"/>
</dbReference>
<accession>A0AAF3FL26</accession>
<comment type="subcellular location">
    <subcellularLocation>
        <location evidence="1 9 11">Nucleus</location>
    </subcellularLocation>
</comment>